<dbReference type="STRING" id="762948.HMPREF0733_10550"/>
<evidence type="ECO:0000313" key="1">
    <source>
        <dbReference type="EMBL" id="VEJ30337.1"/>
    </source>
</evidence>
<name>A0A3S4ZN66_9MICC</name>
<reference evidence="1 2" key="1">
    <citation type="submission" date="2018-12" db="EMBL/GenBank/DDBJ databases">
        <authorList>
            <consortium name="Pathogen Informatics"/>
        </authorList>
    </citation>
    <scope>NUCLEOTIDE SEQUENCE [LARGE SCALE GENOMIC DNA]</scope>
    <source>
        <strain evidence="1 2">NCTC10918</strain>
    </source>
</reference>
<protein>
    <submittedName>
        <fullName evidence="1">Protein of uncharacterized function (DUF3027)</fullName>
    </submittedName>
</protein>
<proteinExistence type="predicted"/>
<gene>
    <name evidence="1" type="ORF">NCTC10918_01616</name>
</gene>
<accession>A0A3S4ZN66</accession>
<evidence type="ECO:0000313" key="2">
    <source>
        <dbReference type="Proteomes" id="UP000270988"/>
    </source>
</evidence>
<dbReference type="AlphaFoldDB" id="A0A3S4ZN66"/>
<dbReference type="EMBL" id="LR134521">
    <property type="protein sequence ID" value="VEJ30337.1"/>
    <property type="molecule type" value="Genomic_DNA"/>
</dbReference>
<dbReference type="Pfam" id="PF11228">
    <property type="entry name" value="DUF3027"/>
    <property type="match status" value="1"/>
</dbReference>
<dbReference type="Proteomes" id="UP000270988">
    <property type="component" value="Chromosome"/>
</dbReference>
<organism evidence="1 2">
    <name type="scientific">Rothia dentocariosa</name>
    <dbReference type="NCBI Taxonomy" id="2047"/>
    <lineage>
        <taxon>Bacteria</taxon>
        <taxon>Bacillati</taxon>
        <taxon>Actinomycetota</taxon>
        <taxon>Actinomycetes</taxon>
        <taxon>Micrococcales</taxon>
        <taxon>Micrococcaceae</taxon>
        <taxon>Rothia</taxon>
    </lineage>
</organism>
<dbReference type="InterPro" id="IPR021391">
    <property type="entry name" value="DUF3027"/>
</dbReference>
<sequence>MRAKTSHELLAVIALGDALIGSMSEQVNQQPDESTVPTLEHDAETTAAVHDPFVVKEDELPTGEPTLGPAHRRRRTTKVDDILAEAKDIALTGVEAVAPHNSIGLVHHLRGEEERLTTHLFECLLPGYRGWFWFATLSRAPRSKVATICEVGLIPGDDALLAPSGCRGRIACRPANVITTALRMRAHPLRNSRTPRMPKRFSVSFC</sequence>